<gene>
    <name evidence="3" type="ORF">ACFQ34_01825</name>
</gene>
<evidence type="ECO:0000259" key="1">
    <source>
        <dbReference type="Pfam" id="PF00501"/>
    </source>
</evidence>
<dbReference type="Gene3D" id="3.40.50.12780">
    <property type="entry name" value="N-terminal domain of ligase-like"/>
    <property type="match status" value="1"/>
</dbReference>
<organism evidence="3 4">
    <name type="scientific">Pseudonocardia benzenivorans</name>
    <dbReference type="NCBI Taxonomy" id="228005"/>
    <lineage>
        <taxon>Bacteria</taxon>
        <taxon>Bacillati</taxon>
        <taxon>Actinomycetota</taxon>
        <taxon>Actinomycetes</taxon>
        <taxon>Pseudonocardiales</taxon>
        <taxon>Pseudonocardiaceae</taxon>
        <taxon>Pseudonocardia</taxon>
    </lineage>
</organism>
<dbReference type="InterPro" id="IPR028154">
    <property type="entry name" value="AMP-dep_Lig_C"/>
</dbReference>
<dbReference type="Gene3D" id="3.30.300.30">
    <property type="match status" value="1"/>
</dbReference>
<evidence type="ECO:0000313" key="4">
    <source>
        <dbReference type="Proteomes" id="UP001597182"/>
    </source>
</evidence>
<dbReference type="RefSeq" id="WP_346090970.1">
    <property type="nucleotide sequence ID" value="NZ_BAABKS010000017.1"/>
</dbReference>
<dbReference type="InterPro" id="IPR042099">
    <property type="entry name" value="ANL_N_sf"/>
</dbReference>
<comment type="caution">
    <text evidence="3">The sequence shown here is derived from an EMBL/GenBank/DDBJ whole genome shotgun (WGS) entry which is preliminary data.</text>
</comment>
<dbReference type="InterPro" id="IPR000873">
    <property type="entry name" value="AMP-dep_synth/lig_dom"/>
</dbReference>
<feature type="domain" description="AMP-dependent synthetase/ligase" evidence="1">
    <location>
        <begin position="113"/>
        <end position="315"/>
    </location>
</feature>
<dbReference type="Pfam" id="PF00501">
    <property type="entry name" value="AMP-binding"/>
    <property type="match status" value="1"/>
</dbReference>
<dbReference type="SUPFAM" id="SSF56801">
    <property type="entry name" value="Acetyl-CoA synthetase-like"/>
    <property type="match status" value="1"/>
</dbReference>
<feature type="domain" description="AMP-dependent ligase C-terminal" evidence="2">
    <location>
        <begin position="367"/>
        <end position="471"/>
    </location>
</feature>
<dbReference type="Proteomes" id="UP001597182">
    <property type="component" value="Unassembled WGS sequence"/>
</dbReference>
<sequence length="474" mass="51897">MTSATAPRAVARDDRGFPRFWDEERETRDPRARDAVILDRVQAQLRYAYQELPFYRRHYDAHGFRPEQVRSLEDFTTKVPVITKKMLVADQIEHPPFGSYTRDFTAADGSSGIARIHGSSGTSGTPTMYAVSRADWERAADVHAMAQWCAGIRPDDVAQVGFPFGLFFGGWGVLQGLERIGATVFPLGVTDSQKHLELITRLGSTVFTATPSYCIHLLSVAENLGVDLSKSTVRTLLVGGEPGGSLPGTRRIIEEGWGATAVDAGSTSEMYPFQTSVGCTAGTGTHLITDEVHVEVVSAGDLNVPVPVGERGAVVYTHLWRESQPMIRFAPGDETYLDDAPCPCGRTYPRMPEGVLGRLDDMLVVRGANIFPSAIETALRTLDELGPEFLIRVRRPAALDEMSVHAELTHHTATAMAALAAEAADTARRELARRAENALRLAVNINVPVELLEPGTLPQTTFKARRVVDERPRH</sequence>
<dbReference type="EMBL" id="JBHTMB010000012">
    <property type="protein sequence ID" value="MFD1232011.1"/>
    <property type="molecule type" value="Genomic_DNA"/>
</dbReference>
<proteinExistence type="predicted"/>
<evidence type="ECO:0000259" key="2">
    <source>
        <dbReference type="Pfam" id="PF14535"/>
    </source>
</evidence>
<dbReference type="Pfam" id="PF14535">
    <property type="entry name" value="AMP-binding_C_2"/>
    <property type="match status" value="1"/>
</dbReference>
<name>A0ABW3VB00_9PSEU</name>
<dbReference type="InterPro" id="IPR045851">
    <property type="entry name" value="AMP-bd_C_sf"/>
</dbReference>
<reference evidence="4" key="1">
    <citation type="journal article" date="2019" name="Int. J. Syst. Evol. Microbiol.">
        <title>The Global Catalogue of Microorganisms (GCM) 10K type strain sequencing project: providing services to taxonomists for standard genome sequencing and annotation.</title>
        <authorList>
            <consortium name="The Broad Institute Genomics Platform"/>
            <consortium name="The Broad Institute Genome Sequencing Center for Infectious Disease"/>
            <person name="Wu L."/>
            <person name="Ma J."/>
        </authorList>
    </citation>
    <scope>NUCLEOTIDE SEQUENCE [LARGE SCALE GENOMIC DNA]</scope>
    <source>
        <strain evidence="4">CCUG 49018</strain>
    </source>
</reference>
<keyword evidence="4" id="KW-1185">Reference proteome</keyword>
<protein>
    <submittedName>
        <fullName evidence="3">Phenylacetate--CoA ligase family protein</fullName>
    </submittedName>
</protein>
<dbReference type="GO" id="GO:0016874">
    <property type="term" value="F:ligase activity"/>
    <property type="evidence" value="ECO:0007669"/>
    <property type="project" value="UniProtKB-KW"/>
</dbReference>
<keyword evidence="3" id="KW-0436">Ligase</keyword>
<dbReference type="PANTHER" id="PTHR43845:SF1">
    <property type="entry name" value="BLR5969 PROTEIN"/>
    <property type="match status" value="1"/>
</dbReference>
<dbReference type="PANTHER" id="PTHR43845">
    <property type="entry name" value="BLR5969 PROTEIN"/>
    <property type="match status" value="1"/>
</dbReference>
<evidence type="ECO:0000313" key="3">
    <source>
        <dbReference type="EMBL" id="MFD1232011.1"/>
    </source>
</evidence>
<accession>A0ABW3VB00</accession>